<evidence type="ECO:0000313" key="5">
    <source>
        <dbReference type="Proteomes" id="UP000015388"/>
    </source>
</evidence>
<feature type="compositionally biased region" description="Low complexity" evidence="1">
    <location>
        <begin position="121"/>
        <end position="139"/>
    </location>
</feature>
<feature type="compositionally biased region" description="Acidic residues" evidence="1">
    <location>
        <begin position="140"/>
        <end position="149"/>
    </location>
</feature>
<dbReference type="RefSeq" id="WP_020934706.1">
    <property type="nucleotide sequence ID" value="NC_021915.1"/>
</dbReference>
<feature type="region of interest" description="Disordered" evidence="1">
    <location>
        <begin position="115"/>
        <end position="194"/>
    </location>
</feature>
<keyword evidence="5" id="KW-1185">Reference proteome</keyword>
<feature type="chain" id="PRO_5038388429" description="Secreted protein" evidence="3">
    <location>
        <begin position="31"/>
        <end position="353"/>
    </location>
</feature>
<dbReference type="KEGG" id="cmd:B841_06500"/>
<gene>
    <name evidence="4" type="ORF">B841_06500</name>
</gene>
<keyword evidence="2" id="KW-0472">Membrane</keyword>
<protein>
    <recommendedName>
        <fullName evidence="6">Secreted protein</fullName>
    </recommendedName>
</protein>
<evidence type="ECO:0000256" key="2">
    <source>
        <dbReference type="SAM" id="Phobius"/>
    </source>
</evidence>
<accession>S5TJ58</accession>
<dbReference type="EMBL" id="CP003924">
    <property type="protein sequence ID" value="AGS34773.1"/>
    <property type="molecule type" value="Genomic_DNA"/>
</dbReference>
<dbReference type="OrthoDB" id="4424380at2"/>
<evidence type="ECO:0000256" key="3">
    <source>
        <dbReference type="SAM" id="SignalP"/>
    </source>
</evidence>
<dbReference type="AlphaFoldDB" id="S5TJ58"/>
<organism evidence="4 5">
    <name type="scientific">Corynebacterium maris DSM 45190</name>
    <dbReference type="NCBI Taxonomy" id="1224163"/>
    <lineage>
        <taxon>Bacteria</taxon>
        <taxon>Bacillati</taxon>
        <taxon>Actinomycetota</taxon>
        <taxon>Actinomycetes</taxon>
        <taxon>Mycobacteriales</taxon>
        <taxon>Corynebacteriaceae</taxon>
        <taxon>Corynebacterium</taxon>
    </lineage>
</organism>
<sequence>MRLSKNSGRRLIAVGASALALMVATPAASAQLPGGVTVEDARAAVAAPINVPAGETVTVDVGVPVSASYSGGGWSVSSAGTSVTVTAPAEPGAQASVPASALGQSATITLVATGQAGAPTSPDSNSGPADPSAPASPDAGADDSPDAESADGPGAAPDGPHDGAGQASVPEGESVPTGQPTPEREQASKVDATNTEYLDLPATIEGRSIVASLGLGQAASLYRQFSDLDEDSVSLRYLDANGQIIDGVQRDIDVASRTLTLTYPEGQTPDNPFILQVVRGDESVLVVRLIDESRQVAQPQQGSQAPAEFARPAATETASMGTGFPLLWLSLGIIAVVAAVAAVTVIRRRRRRP</sequence>
<dbReference type="eggNOG" id="ENOG5030V8M">
    <property type="taxonomic scope" value="Bacteria"/>
</dbReference>
<dbReference type="Proteomes" id="UP000015388">
    <property type="component" value="Chromosome"/>
</dbReference>
<reference evidence="4 5" key="1">
    <citation type="submission" date="2012-11" db="EMBL/GenBank/DDBJ databases">
        <title>The complete genome sequence of Corynebacterium maris Coryn-1 (=DSM 45190).</title>
        <authorList>
            <person name="Schaffert L."/>
            <person name="Albersmeier A."/>
            <person name="Kalinowski J."/>
            <person name="Ruckert C."/>
        </authorList>
    </citation>
    <scope>NUCLEOTIDE SEQUENCE [LARGE SCALE GENOMIC DNA]</scope>
    <source>
        <strain evidence="5">Coryn-1</strain>
    </source>
</reference>
<evidence type="ECO:0008006" key="6">
    <source>
        <dbReference type="Google" id="ProtNLM"/>
    </source>
</evidence>
<dbReference type="HOGENOM" id="CLU_072524_0_0_11"/>
<dbReference type="PATRIC" id="fig|1224163.3.peg.1306"/>
<name>S5TJ58_9CORY</name>
<feature type="signal peptide" evidence="3">
    <location>
        <begin position="1"/>
        <end position="30"/>
    </location>
</feature>
<feature type="transmembrane region" description="Helical" evidence="2">
    <location>
        <begin position="326"/>
        <end position="346"/>
    </location>
</feature>
<evidence type="ECO:0000256" key="1">
    <source>
        <dbReference type="SAM" id="MobiDB-lite"/>
    </source>
</evidence>
<proteinExistence type="predicted"/>
<evidence type="ECO:0000313" key="4">
    <source>
        <dbReference type="EMBL" id="AGS34773.1"/>
    </source>
</evidence>
<keyword evidence="3" id="KW-0732">Signal</keyword>
<keyword evidence="2" id="KW-0812">Transmembrane</keyword>
<dbReference type="STRING" id="1224163.B841_06500"/>
<keyword evidence="2" id="KW-1133">Transmembrane helix</keyword>